<evidence type="ECO:0000256" key="1">
    <source>
        <dbReference type="SAM" id="MobiDB-lite"/>
    </source>
</evidence>
<protein>
    <submittedName>
        <fullName evidence="3">Transposase</fullName>
    </submittedName>
</protein>
<evidence type="ECO:0000313" key="3">
    <source>
        <dbReference type="EMBL" id="NKQ59399.1"/>
    </source>
</evidence>
<feature type="compositionally biased region" description="Pro residues" evidence="1">
    <location>
        <begin position="658"/>
        <end position="667"/>
    </location>
</feature>
<dbReference type="SUPFAM" id="SSF53098">
    <property type="entry name" value="Ribonuclease H-like"/>
    <property type="match status" value="1"/>
</dbReference>
<name>A0ABX1JI37_9PSEU</name>
<dbReference type="PROSITE" id="PS50994">
    <property type="entry name" value="INTEGRASE"/>
    <property type="match status" value="1"/>
</dbReference>
<proteinExistence type="predicted"/>
<gene>
    <name evidence="3" type="ORF">HFP15_41860</name>
</gene>
<dbReference type="InterPro" id="IPR001584">
    <property type="entry name" value="Integrase_cat-core"/>
</dbReference>
<feature type="region of interest" description="Disordered" evidence="1">
    <location>
        <begin position="656"/>
        <end position="684"/>
    </location>
</feature>
<feature type="domain" description="Integrase catalytic" evidence="2">
    <location>
        <begin position="248"/>
        <end position="482"/>
    </location>
</feature>
<dbReference type="InterPro" id="IPR012337">
    <property type="entry name" value="RNaseH-like_sf"/>
</dbReference>
<dbReference type="Gene3D" id="3.30.420.10">
    <property type="entry name" value="Ribonuclease H-like superfamily/Ribonuclease H"/>
    <property type="match status" value="1"/>
</dbReference>
<dbReference type="Proteomes" id="UP000715441">
    <property type="component" value="Unassembled WGS sequence"/>
</dbReference>
<keyword evidence="4" id="KW-1185">Reference proteome</keyword>
<accession>A0ABX1JI37</accession>
<sequence length="713" mass="76990">MSGRTMTVTVGASLLLDGEVARVVEFDGRAVAVELSGGRYSSLTVAELVRRARGLESVTQDDDPGLALAGLSAAERERLARRAAHVREVLTGYTSGHAAAARPGEPRAEYAEAVPLTSRYAAKAAELLVTARTVQNWVAAYRAGGEAALLDDRHRRGWSSVDPRWDAAVRAELAAGVAASTPTRNALLMRVAARLEREHGPGVVPVPSQATAYRRLAVLTKGTNAVSGSAAARRSIAERPQGAYGRLRATRPGEYLILDTQDLDVFAMEPVTCRWVRAQLTVAQDLFDRQILGLKVTPVSTKAVDVAGVLFEAVTGRSSGRPALGPVHGLPERLVFTETSGEMTGEGGSWSGAGEVWCPPETLVVDHGKAFLSAHVIGVCARLGISIQPAQPRKPTDKPTVERFFKSLREGLIQHLPAYKGPDLHSRGLRVEEQAFLFLHELEDVIRDWIVSVYHPSDHSGLAVPEWPNLAVSPNEMFAVGIAKAGMLRLPAAPELVFEFLRVAWRTIQHYGVDVDGRRYNGPALNGHRNETSPYRGVAAGKWPIRVNDDDVRFVYFQEPAGERGGEPGGGSWHRLDWEHTPMLNTPFSAEAARYARALATRTDRFADPNSTLAQVLARWSTGEITDRRERRMAARLSAERAAIPGLADTELAEALPTAPPTAPPTALPTAQPAEPDTGTGAHLAVVTGDDDEEAEVLADLDAFYDDALEVLE</sequence>
<organism evidence="3 4">
    <name type="scientific">Amycolatopsis acididurans</name>
    <dbReference type="NCBI Taxonomy" id="2724524"/>
    <lineage>
        <taxon>Bacteria</taxon>
        <taxon>Bacillati</taxon>
        <taxon>Actinomycetota</taxon>
        <taxon>Actinomycetes</taxon>
        <taxon>Pseudonocardiales</taxon>
        <taxon>Pseudonocardiaceae</taxon>
        <taxon>Amycolatopsis</taxon>
    </lineage>
</organism>
<comment type="caution">
    <text evidence="3">The sequence shown here is derived from an EMBL/GenBank/DDBJ whole genome shotgun (WGS) entry which is preliminary data.</text>
</comment>
<evidence type="ECO:0000313" key="4">
    <source>
        <dbReference type="Proteomes" id="UP000715441"/>
    </source>
</evidence>
<dbReference type="InterPro" id="IPR036397">
    <property type="entry name" value="RNaseH_sf"/>
</dbReference>
<evidence type="ECO:0000259" key="2">
    <source>
        <dbReference type="PROSITE" id="PS50994"/>
    </source>
</evidence>
<reference evidence="3 4" key="1">
    <citation type="submission" date="2020-04" db="EMBL/GenBank/DDBJ databases">
        <title>Novel species.</title>
        <authorList>
            <person name="Teo W.F.A."/>
            <person name="Lipun K."/>
            <person name="Srisuk N."/>
            <person name="Duangmal K."/>
        </authorList>
    </citation>
    <scope>NUCLEOTIDE SEQUENCE [LARGE SCALE GENOMIC DNA]</scope>
    <source>
        <strain evidence="3 4">K13G38</strain>
    </source>
</reference>
<dbReference type="EMBL" id="JAAXLS010000098">
    <property type="protein sequence ID" value="NKQ59399.1"/>
    <property type="molecule type" value="Genomic_DNA"/>
</dbReference>